<protein>
    <recommendedName>
        <fullName evidence="6">Radical SAM core domain-containing protein</fullName>
    </recommendedName>
</protein>
<dbReference type="InterPro" id="IPR023404">
    <property type="entry name" value="rSAM_horseshoe"/>
</dbReference>
<keyword evidence="3" id="KW-0479">Metal-binding</keyword>
<evidence type="ECO:0000256" key="3">
    <source>
        <dbReference type="ARBA" id="ARBA00022723"/>
    </source>
</evidence>
<dbReference type="NCBIfam" id="NF045585">
    <property type="entry name" value="rSAM_slr0320"/>
    <property type="match status" value="1"/>
</dbReference>
<evidence type="ECO:0000259" key="6">
    <source>
        <dbReference type="PROSITE" id="PS51918"/>
    </source>
</evidence>
<evidence type="ECO:0000256" key="2">
    <source>
        <dbReference type="ARBA" id="ARBA00022691"/>
    </source>
</evidence>
<dbReference type="GO" id="GO:0003824">
    <property type="term" value="F:catalytic activity"/>
    <property type="evidence" value="ECO:0007669"/>
    <property type="project" value="InterPro"/>
</dbReference>
<dbReference type="SFLD" id="SFLDG01082">
    <property type="entry name" value="B12-binding_domain_containing"/>
    <property type="match status" value="1"/>
</dbReference>
<dbReference type="SMART" id="SM00729">
    <property type="entry name" value="Elp3"/>
    <property type="match status" value="1"/>
</dbReference>
<sequence length="618" mass="70308">MADRILYVRLPCNPIFPIGVVYLADHVHKQFPAIEQQIFDLGTVPPLDYKPALDRAIDQFQPTLLVFSWRDIQIYAPVGGRGGNPLQNSFEFYYGRNPLIRLRGALGGFQVVSAYYTELWRNLGLIKRAQKRAQRYCPEVRTVVGGGAVSVFYEQLGDKLAKGTIVSVGEGETLLEKLLRGESIANERCYVAGAEKPRSRLIHEQPTPLIKTACNYDYIESIWPAFGYYLADGDFYIGVQTKRGCPHNCCYCVYTVVEGKQVRVNPAAEVVAEMRQLYDRGVRNFWFTDAQFIPARRYIEDAKVLLREILAAGLTDIHWAAYIRADNLDPELAELMVQTGMNYFEIGITSGSQELVRKMRMGYNLRTVLENCRALKAAGFNDLVSVNYSFNVIDEREETIRQTIAYHRELEAIFGADKVEPAIFFIGLQPHTHLEDYAFEQGVLKRDYNPMSMMPWTAKKLLWNPEPMGSFFGEVCLEAFQRNPYDFGREVMQLLENRLGRSPLAEAFTPPVPESAPRSLASVSYQSWVSAFLGSIRGWRSWGSERCSALTHAKAVWNYWTSASFQRRLAQRLAIASKRSIRICISSLIWCSRMQSPSKSCSSTAWATRSRLHKPEEC</sequence>
<accession>A0A0H3K132</accession>
<feature type="domain" description="Radical SAM core" evidence="6">
    <location>
        <begin position="231"/>
        <end position="465"/>
    </location>
</feature>
<dbReference type="EMBL" id="AP008231">
    <property type="protein sequence ID" value="BAD78929.1"/>
    <property type="molecule type" value="Genomic_DNA"/>
</dbReference>
<evidence type="ECO:0000313" key="8">
    <source>
        <dbReference type="Proteomes" id="UP000001175"/>
    </source>
</evidence>
<dbReference type="InterPro" id="IPR007197">
    <property type="entry name" value="rSAM"/>
</dbReference>
<gene>
    <name evidence="7" type="ordered locus">syc0739_d</name>
</gene>
<dbReference type="AlphaFoldDB" id="A0A0H3K132"/>
<dbReference type="PANTHER" id="PTHR43409">
    <property type="entry name" value="ANAEROBIC MAGNESIUM-PROTOPORPHYRIN IX MONOMETHYL ESTER CYCLASE-RELATED"/>
    <property type="match status" value="1"/>
</dbReference>
<dbReference type="GO" id="GO:0046872">
    <property type="term" value="F:metal ion binding"/>
    <property type="evidence" value="ECO:0007669"/>
    <property type="project" value="UniProtKB-KW"/>
</dbReference>
<dbReference type="GO" id="GO:0051539">
    <property type="term" value="F:4 iron, 4 sulfur cluster binding"/>
    <property type="evidence" value="ECO:0007669"/>
    <property type="project" value="UniProtKB-KW"/>
</dbReference>
<dbReference type="KEGG" id="syc:syc0739_d"/>
<dbReference type="InterPro" id="IPR054650">
    <property type="entry name" value="Slr0320-like"/>
</dbReference>
<dbReference type="Proteomes" id="UP000001175">
    <property type="component" value="Chromosome"/>
</dbReference>
<evidence type="ECO:0000256" key="4">
    <source>
        <dbReference type="ARBA" id="ARBA00023004"/>
    </source>
</evidence>
<dbReference type="InterPro" id="IPR058240">
    <property type="entry name" value="rSAM_sf"/>
</dbReference>
<proteinExistence type="predicted"/>
<organism evidence="7 8">
    <name type="scientific">Synechococcus sp. (strain ATCC 27144 / PCC 6301 / SAUG 1402/1)</name>
    <name type="common">Anacystis nidulans</name>
    <dbReference type="NCBI Taxonomy" id="269084"/>
    <lineage>
        <taxon>Bacteria</taxon>
        <taxon>Bacillati</taxon>
        <taxon>Cyanobacteriota</taxon>
        <taxon>Cyanophyceae</taxon>
        <taxon>Synechococcales</taxon>
        <taxon>Synechococcaceae</taxon>
        <taxon>Synechococcus</taxon>
    </lineage>
</organism>
<evidence type="ECO:0000256" key="1">
    <source>
        <dbReference type="ARBA" id="ARBA00001966"/>
    </source>
</evidence>
<evidence type="ECO:0000313" key="7">
    <source>
        <dbReference type="EMBL" id="BAD78929.1"/>
    </source>
</evidence>
<dbReference type="Pfam" id="PF04055">
    <property type="entry name" value="Radical_SAM"/>
    <property type="match status" value="1"/>
</dbReference>
<name>A0A0H3K132_SYNP6</name>
<dbReference type="SFLD" id="SFLDS00029">
    <property type="entry name" value="Radical_SAM"/>
    <property type="match status" value="1"/>
</dbReference>
<keyword evidence="2" id="KW-0949">S-adenosyl-L-methionine</keyword>
<evidence type="ECO:0000256" key="5">
    <source>
        <dbReference type="ARBA" id="ARBA00023014"/>
    </source>
</evidence>
<dbReference type="eggNOG" id="COG1032">
    <property type="taxonomic scope" value="Bacteria"/>
</dbReference>
<dbReference type="PANTHER" id="PTHR43409:SF16">
    <property type="entry name" value="SLR0320 PROTEIN"/>
    <property type="match status" value="1"/>
</dbReference>
<dbReference type="Gene3D" id="3.80.30.20">
    <property type="entry name" value="tm_1862 like domain"/>
    <property type="match status" value="1"/>
</dbReference>
<comment type="cofactor">
    <cofactor evidence="1">
        <name>[4Fe-4S] cluster</name>
        <dbReference type="ChEBI" id="CHEBI:49883"/>
    </cofactor>
</comment>
<dbReference type="InterPro" id="IPR034466">
    <property type="entry name" value="Methyltransferase_Class_B"/>
</dbReference>
<dbReference type="InterPro" id="IPR006638">
    <property type="entry name" value="Elp3/MiaA/NifB-like_rSAM"/>
</dbReference>
<reference evidence="7 8" key="1">
    <citation type="journal article" date="2007" name="Photosyn. Res.">
        <title>Complete nucleotide sequence of the freshwater unicellular cyanobacterium Synechococcus elongatus PCC 6301 chromosome: gene content and organization.</title>
        <authorList>
            <person name="Sugita C."/>
            <person name="Ogata K."/>
            <person name="Shikata M."/>
            <person name="Jikuya H."/>
            <person name="Takano J."/>
            <person name="Furumichi M."/>
            <person name="Kanehisa M."/>
            <person name="Omata T."/>
            <person name="Sugiura M."/>
            <person name="Sugita M."/>
        </authorList>
    </citation>
    <scope>NUCLEOTIDE SEQUENCE [LARGE SCALE GENOMIC DNA]</scope>
    <source>
        <strain evidence="8">ATCC 27144 / PCC 6301 / SAUG 1402/1</strain>
    </source>
</reference>
<dbReference type="GO" id="GO:0005829">
    <property type="term" value="C:cytosol"/>
    <property type="evidence" value="ECO:0007669"/>
    <property type="project" value="TreeGrafter"/>
</dbReference>
<dbReference type="CDD" id="cd01335">
    <property type="entry name" value="Radical_SAM"/>
    <property type="match status" value="1"/>
</dbReference>
<dbReference type="SUPFAM" id="SSF102114">
    <property type="entry name" value="Radical SAM enzymes"/>
    <property type="match status" value="1"/>
</dbReference>
<keyword evidence="5" id="KW-0411">Iron-sulfur</keyword>
<dbReference type="PROSITE" id="PS51918">
    <property type="entry name" value="RADICAL_SAM"/>
    <property type="match status" value="1"/>
</dbReference>
<keyword evidence="4" id="KW-0408">Iron</keyword>
<dbReference type="SFLD" id="SFLDG01123">
    <property type="entry name" value="methyltransferase_(Class_B)"/>
    <property type="match status" value="1"/>
</dbReference>
<dbReference type="InterPro" id="IPR051198">
    <property type="entry name" value="BchE-like"/>
</dbReference>